<dbReference type="InterPro" id="IPR035094">
    <property type="entry name" value="EgtD"/>
</dbReference>
<proteinExistence type="predicted"/>
<organism evidence="4 5">
    <name type="scientific">Henriciella marina</name>
    <dbReference type="NCBI Taxonomy" id="453851"/>
    <lineage>
        <taxon>Bacteria</taxon>
        <taxon>Pseudomonadati</taxon>
        <taxon>Pseudomonadota</taxon>
        <taxon>Alphaproteobacteria</taxon>
        <taxon>Hyphomonadales</taxon>
        <taxon>Hyphomonadaceae</taxon>
        <taxon>Henriciella</taxon>
    </lineage>
</organism>
<sequence length="312" mass="34437">MDGSGIDPFLQDVLTGLARDQKTVPSRWLYDARGSRLFDDITELDEYYPTRTELTILNEQAAAIAEAIGPDAVIVEYGAGSLLKVRILLDALERPKAFVPVDISSEHLKGAADELKSVYGDLDVYPVAADFMDTNLGSNLPSGGGRRAGFFPGSTMGNLLDKDIDSFLRTTREDLGDGACFIIGLDQPKSPDILVPAYDDAKGVTADFNLNLLRRINRELGGNFDLDSFEHEARWNSADSRIEMHLRSLKAQSVEVAGRTFKFEEGETIHTENSRKIALDRFAEMAESAGWELTRKWTDAKGLFAVVLLEAR</sequence>
<dbReference type="PIRSF" id="PIRSF018005">
    <property type="entry name" value="UCP018005"/>
    <property type="match status" value="1"/>
</dbReference>
<gene>
    <name evidence="4" type="primary">egtD</name>
    <name evidence="4" type="ORF">O4G74_09745</name>
</gene>
<feature type="domain" description="Histidine-specific methyltransferase SAM-dependent" evidence="3">
    <location>
        <begin position="10"/>
        <end position="310"/>
    </location>
</feature>
<evidence type="ECO:0000313" key="5">
    <source>
        <dbReference type="Proteomes" id="UP001083770"/>
    </source>
</evidence>
<accession>A0ABT4LVG5</accession>
<dbReference type="GO" id="GO:0052706">
    <property type="term" value="F:L-histidine N(alpha)-methyltransferase activity"/>
    <property type="evidence" value="ECO:0007669"/>
    <property type="project" value="UniProtKB-EC"/>
</dbReference>
<dbReference type="InterPro" id="IPR051128">
    <property type="entry name" value="EgtD_Methyltrsf_superfamily"/>
</dbReference>
<dbReference type="InterPro" id="IPR019257">
    <property type="entry name" value="MeTrfase_dom"/>
</dbReference>
<dbReference type="InterPro" id="IPR029063">
    <property type="entry name" value="SAM-dependent_MTases_sf"/>
</dbReference>
<dbReference type="NCBIfam" id="TIGR03438">
    <property type="entry name" value="egtD_ergothio"/>
    <property type="match status" value="1"/>
</dbReference>
<keyword evidence="1 4" id="KW-0489">Methyltransferase</keyword>
<dbReference type="EMBL" id="JAPWGW010000003">
    <property type="protein sequence ID" value="MCZ4298340.1"/>
    <property type="molecule type" value="Genomic_DNA"/>
</dbReference>
<dbReference type="PANTHER" id="PTHR43397">
    <property type="entry name" value="ERGOTHIONEINE BIOSYNTHESIS PROTEIN 1"/>
    <property type="match status" value="1"/>
</dbReference>
<dbReference type="Proteomes" id="UP001083770">
    <property type="component" value="Unassembled WGS sequence"/>
</dbReference>
<dbReference type="PANTHER" id="PTHR43397:SF1">
    <property type="entry name" value="ERGOTHIONEINE BIOSYNTHESIS PROTEIN 1"/>
    <property type="match status" value="1"/>
</dbReference>
<protein>
    <submittedName>
        <fullName evidence="4">L-histidine N(Alpha)-methyltransferase</fullName>
        <ecNumber evidence="4">2.1.1.44</ecNumber>
    </submittedName>
</protein>
<dbReference type="Pfam" id="PF10017">
    <property type="entry name" value="Methyltransf_33"/>
    <property type="match status" value="1"/>
</dbReference>
<reference evidence="4" key="1">
    <citation type="submission" date="2022-12" db="EMBL/GenBank/DDBJ databases">
        <title>Bacterial isolates from different developmental stages of Nematostella vectensis.</title>
        <authorList>
            <person name="Fraune S."/>
        </authorList>
    </citation>
    <scope>NUCLEOTIDE SEQUENCE</scope>
    <source>
        <strain evidence="4">G21632-S1</strain>
    </source>
</reference>
<evidence type="ECO:0000259" key="3">
    <source>
        <dbReference type="Pfam" id="PF10017"/>
    </source>
</evidence>
<keyword evidence="2 4" id="KW-0808">Transferase</keyword>
<evidence type="ECO:0000256" key="1">
    <source>
        <dbReference type="ARBA" id="ARBA00022603"/>
    </source>
</evidence>
<dbReference type="SUPFAM" id="SSF53335">
    <property type="entry name" value="S-adenosyl-L-methionine-dependent methyltransferases"/>
    <property type="match status" value="1"/>
</dbReference>
<evidence type="ECO:0000256" key="2">
    <source>
        <dbReference type="ARBA" id="ARBA00022679"/>
    </source>
</evidence>
<keyword evidence="5" id="KW-1185">Reference proteome</keyword>
<comment type="caution">
    <text evidence="4">The sequence shown here is derived from an EMBL/GenBank/DDBJ whole genome shotgun (WGS) entry which is preliminary data.</text>
</comment>
<dbReference type="EC" id="2.1.1.44" evidence="4"/>
<dbReference type="GO" id="GO:0032259">
    <property type="term" value="P:methylation"/>
    <property type="evidence" value="ECO:0007669"/>
    <property type="project" value="UniProtKB-KW"/>
</dbReference>
<evidence type="ECO:0000313" key="4">
    <source>
        <dbReference type="EMBL" id="MCZ4298340.1"/>
    </source>
</evidence>
<name>A0ABT4LVG5_9PROT</name>
<dbReference type="InterPro" id="IPR017804">
    <property type="entry name" value="MeTrfase_EgtD-like"/>
</dbReference>
<dbReference type="Gene3D" id="3.40.50.150">
    <property type="entry name" value="Vaccinia Virus protein VP39"/>
    <property type="match status" value="1"/>
</dbReference>